<protein>
    <submittedName>
        <fullName evidence="1">Uncharacterized protein</fullName>
    </submittedName>
</protein>
<dbReference type="AlphaFoldDB" id="A0A2P6S040"/>
<sequence>MAIAYISWKIKRLNQNRQFLVLDPCSLLPLDRDLHLDLLVPCNVPPSLHDTSCMRLQHSGMQYTSLPNVHLIHI</sequence>
<reference evidence="1 2" key="1">
    <citation type="journal article" date="2018" name="Nat. Genet.">
        <title>The Rosa genome provides new insights in the design of modern roses.</title>
        <authorList>
            <person name="Bendahmane M."/>
        </authorList>
    </citation>
    <scope>NUCLEOTIDE SEQUENCE [LARGE SCALE GENOMIC DNA]</scope>
    <source>
        <strain evidence="2">cv. Old Blush</strain>
    </source>
</reference>
<keyword evidence="2" id="KW-1185">Reference proteome</keyword>
<dbReference type="Gramene" id="PRQ52013">
    <property type="protein sequence ID" value="PRQ52013"/>
    <property type="gene ID" value="RchiOBHm_Chr2g0150881"/>
</dbReference>
<gene>
    <name evidence="1" type="ORF">RchiOBHm_Chr2g0150881</name>
</gene>
<organism evidence="1 2">
    <name type="scientific">Rosa chinensis</name>
    <name type="common">China rose</name>
    <dbReference type="NCBI Taxonomy" id="74649"/>
    <lineage>
        <taxon>Eukaryota</taxon>
        <taxon>Viridiplantae</taxon>
        <taxon>Streptophyta</taxon>
        <taxon>Embryophyta</taxon>
        <taxon>Tracheophyta</taxon>
        <taxon>Spermatophyta</taxon>
        <taxon>Magnoliopsida</taxon>
        <taxon>eudicotyledons</taxon>
        <taxon>Gunneridae</taxon>
        <taxon>Pentapetalae</taxon>
        <taxon>rosids</taxon>
        <taxon>fabids</taxon>
        <taxon>Rosales</taxon>
        <taxon>Rosaceae</taxon>
        <taxon>Rosoideae</taxon>
        <taxon>Rosoideae incertae sedis</taxon>
        <taxon>Rosa</taxon>
    </lineage>
</organism>
<dbReference type="EMBL" id="PDCK01000040">
    <property type="protein sequence ID" value="PRQ52013.1"/>
    <property type="molecule type" value="Genomic_DNA"/>
</dbReference>
<proteinExistence type="predicted"/>
<name>A0A2P6S040_ROSCH</name>
<evidence type="ECO:0000313" key="1">
    <source>
        <dbReference type="EMBL" id="PRQ52013.1"/>
    </source>
</evidence>
<evidence type="ECO:0000313" key="2">
    <source>
        <dbReference type="Proteomes" id="UP000238479"/>
    </source>
</evidence>
<comment type="caution">
    <text evidence="1">The sequence shown here is derived from an EMBL/GenBank/DDBJ whole genome shotgun (WGS) entry which is preliminary data.</text>
</comment>
<accession>A0A2P6S040</accession>
<dbReference type="Proteomes" id="UP000238479">
    <property type="component" value="Chromosome 2"/>
</dbReference>